<dbReference type="InterPro" id="IPR016167">
    <property type="entry name" value="FAD-bd_PCMH_sub1"/>
</dbReference>
<evidence type="ECO:0000259" key="4">
    <source>
        <dbReference type="PROSITE" id="PS51387"/>
    </source>
</evidence>
<evidence type="ECO:0000313" key="5">
    <source>
        <dbReference type="EMBL" id="APZ43268.1"/>
    </source>
</evidence>
<dbReference type="SUPFAM" id="SSF56176">
    <property type="entry name" value="FAD-binding/transporter-associated domain-like"/>
    <property type="match status" value="1"/>
</dbReference>
<sequence length="282" mass="29931">MWHKPTTLADALTLLAEAAKRPCVIAGGTDLMVERQLGKTVTPEAWLDVSALNALHEIDAAPDTLRIGAATSLRTVARHADVQARWPMLAASAALTGATPIQNRATLGGNLVNASPAADNPPVLLAYGAEIELASVRGIRLLPLTEFYTGYRQTVLAADELVIAVRLPTPPENARHYYRKVGTRQAQAIAKLSLAALYELDAAGKITAMRCGMASVAATPAALPGLAAWLRGQTPATVDPAALRAQLALEITPIDDIRSTRAYRLEVAARLIEDSLTDLSDH</sequence>
<dbReference type="InterPro" id="IPR036318">
    <property type="entry name" value="FAD-bd_PCMH-like_sf"/>
</dbReference>
<keyword evidence="1" id="KW-0285">Flavoprotein</keyword>
<dbReference type="Pfam" id="PF03450">
    <property type="entry name" value="CO_deh_flav_C"/>
    <property type="match status" value="1"/>
</dbReference>
<dbReference type="InterPro" id="IPR016169">
    <property type="entry name" value="FAD-bd_PCMH_sub2"/>
</dbReference>
<dbReference type="InterPro" id="IPR036683">
    <property type="entry name" value="CO_DH_flav_C_dom_sf"/>
</dbReference>
<keyword evidence="2" id="KW-0274">FAD</keyword>
<dbReference type="GO" id="GO:0016491">
    <property type="term" value="F:oxidoreductase activity"/>
    <property type="evidence" value="ECO:0007669"/>
    <property type="project" value="UniProtKB-KW"/>
</dbReference>
<dbReference type="KEGG" id="afy:BW247_09320"/>
<dbReference type="Gene3D" id="3.30.465.10">
    <property type="match status" value="1"/>
</dbReference>
<accession>A0A1P8UHE6</accession>
<dbReference type="PANTHER" id="PTHR42659:SF2">
    <property type="entry name" value="XANTHINE DEHYDROGENASE SUBUNIT C-RELATED"/>
    <property type="match status" value="1"/>
</dbReference>
<gene>
    <name evidence="5" type="ORF">BW247_09320</name>
</gene>
<dbReference type="SMART" id="SM01092">
    <property type="entry name" value="CO_deh_flav_C"/>
    <property type="match status" value="1"/>
</dbReference>
<dbReference type="EMBL" id="CP019434">
    <property type="protein sequence ID" value="APZ43268.1"/>
    <property type="molecule type" value="Genomic_DNA"/>
</dbReference>
<dbReference type="PROSITE" id="PS51387">
    <property type="entry name" value="FAD_PCMH"/>
    <property type="match status" value="1"/>
</dbReference>
<dbReference type="RefSeq" id="WP_076836909.1">
    <property type="nucleotide sequence ID" value="NZ_CP019434.1"/>
</dbReference>
<dbReference type="InterPro" id="IPR005107">
    <property type="entry name" value="CO_DH_flav_C"/>
</dbReference>
<dbReference type="InterPro" id="IPR051312">
    <property type="entry name" value="Diverse_Substr_Oxidored"/>
</dbReference>
<evidence type="ECO:0000256" key="1">
    <source>
        <dbReference type="ARBA" id="ARBA00022630"/>
    </source>
</evidence>
<reference evidence="5 6" key="1">
    <citation type="submission" date="2017-01" db="EMBL/GenBank/DDBJ databases">
        <title>Draft sequence of Acidihalobacter ferrooxidans strain DSM 14175 (strain V8).</title>
        <authorList>
            <person name="Khaleque H.N."/>
            <person name="Ramsay J.P."/>
            <person name="Murphy R.J.T."/>
            <person name="Kaksonen A.H."/>
            <person name="Boxall N.J."/>
            <person name="Watkin E.L.J."/>
        </authorList>
    </citation>
    <scope>NUCLEOTIDE SEQUENCE [LARGE SCALE GENOMIC DNA]</scope>
    <source>
        <strain evidence="5 6">V8</strain>
    </source>
</reference>
<dbReference type="InterPro" id="IPR002346">
    <property type="entry name" value="Mopterin_DH_FAD-bd"/>
</dbReference>
<dbReference type="Proteomes" id="UP000243807">
    <property type="component" value="Chromosome"/>
</dbReference>
<dbReference type="SUPFAM" id="SSF55447">
    <property type="entry name" value="CO dehydrogenase flavoprotein C-terminal domain-like"/>
    <property type="match status" value="1"/>
</dbReference>
<proteinExistence type="predicted"/>
<protein>
    <recommendedName>
        <fullName evidence="4">FAD-binding PCMH-type domain-containing protein</fullName>
    </recommendedName>
</protein>
<name>A0A1P8UHE6_9GAMM</name>
<dbReference type="Gene3D" id="3.30.390.50">
    <property type="entry name" value="CO dehydrogenase flavoprotein, C-terminal domain"/>
    <property type="match status" value="1"/>
</dbReference>
<evidence type="ECO:0000256" key="3">
    <source>
        <dbReference type="ARBA" id="ARBA00023002"/>
    </source>
</evidence>
<feature type="domain" description="FAD-binding PCMH-type" evidence="4">
    <location>
        <begin position="1"/>
        <end position="172"/>
    </location>
</feature>
<dbReference type="PANTHER" id="PTHR42659">
    <property type="entry name" value="XANTHINE DEHYDROGENASE SUBUNIT C-RELATED"/>
    <property type="match status" value="1"/>
</dbReference>
<evidence type="ECO:0000313" key="6">
    <source>
        <dbReference type="Proteomes" id="UP000243807"/>
    </source>
</evidence>
<keyword evidence="3" id="KW-0560">Oxidoreductase</keyword>
<dbReference type="Gene3D" id="3.30.43.10">
    <property type="entry name" value="Uridine Diphospho-n-acetylenolpyruvylglucosamine Reductase, domain 2"/>
    <property type="match status" value="1"/>
</dbReference>
<dbReference type="InterPro" id="IPR016166">
    <property type="entry name" value="FAD-bd_PCMH"/>
</dbReference>
<dbReference type="OrthoDB" id="9775084at2"/>
<dbReference type="GO" id="GO:0071949">
    <property type="term" value="F:FAD binding"/>
    <property type="evidence" value="ECO:0007669"/>
    <property type="project" value="InterPro"/>
</dbReference>
<dbReference type="AlphaFoldDB" id="A0A1P8UHE6"/>
<dbReference type="Pfam" id="PF00941">
    <property type="entry name" value="FAD_binding_5"/>
    <property type="match status" value="1"/>
</dbReference>
<evidence type="ECO:0000256" key="2">
    <source>
        <dbReference type="ARBA" id="ARBA00022827"/>
    </source>
</evidence>
<organism evidence="5 6">
    <name type="scientific">Acidihalobacter ferrooxydans</name>
    <dbReference type="NCBI Taxonomy" id="1765967"/>
    <lineage>
        <taxon>Bacteria</taxon>
        <taxon>Pseudomonadati</taxon>
        <taxon>Pseudomonadota</taxon>
        <taxon>Gammaproteobacteria</taxon>
        <taxon>Chromatiales</taxon>
        <taxon>Ectothiorhodospiraceae</taxon>
        <taxon>Acidihalobacter</taxon>
    </lineage>
</organism>
<dbReference type="STRING" id="1765967.BW247_09320"/>
<keyword evidence="6" id="KW-1185">Reference proteome</keyword>